<keyword evidence="5" id="KW-1133">Transmembrane helix</keyword>
<dbReference type="AlphaFoldDB" id="A0A2N0QFC6"/>
<dbReference type="InterPro" id="IPR000473">
    <property type="entry name" value="Ribosomal_bL36"/>
</dbReference>
<dbReference type="InterPro" id="IPR035977">
    <property type="entry name" value="Ribosomal_bL36_sp"/>
</dbReference>
<dbReference type="Pfam" id="PF00444">
    <property type="entry name" value="Ribosomal_L36"/>
    <property type="match status" value="1"/>
</dbReference>
<accession>A0A2N0QFC6</accession>
<dbReference type="HAMAP" id="MF_00251">
    <property type="entry name" value="Ribosomal_bL36"/>
    <property type="match status" value="1"/>
</dbReference>
<name>A0A2N0QFC6_9GLOM</name>
<dbReference type="PANTHER" id="PTHR18804">
    <property type="entry name" value="RIBOSOMAL PROTEIN"/>
    <property type="match status" value="1"/>
</dbReference>
<evidence type="ECO:0000256" key="1">
    <source>
        <dbReference type="ARBA" id="ARBA00007645"/>
    </source>
</evidence>
<keyword evidence="2 4" id="KW-0689">Ribosomal protein</keyword>
<dbReference type="VEuPathDB" id="FungiDB:RhiirA1_372462"/>
<dbReference type="PROSITE" id="PS00828">
    <property type="entry name" value="RIBOSOMAL_L36"/>
    <property type="match status" value="1"/>
</dbReference>
<comment type="caution">
    <text evidence="6">The sequence shown here is derived from an EMBL/GenBank/DDBJ whole genome shotgun (WGS) entry which is preliminary data.</text>
</comment>
<evidence type="ECO:0000256" key="5">
    <source>
        <dbReference type="SAM" id="Phobius"/>
    </source>
</evidence>
<dbReference type="NCBIfam" id="TIGR01022">
    <property type="entry name" value="rpmJ_bact"/>
    <property type="match status" value="1"/>
</dbReference>
<dbReference type="PANTHER" id="PTHR18804:SF16">
    <property type="entry name" value="RIBOSOMAL PROTEIN"/>
    <property type="match status" value="1"/>
</dbReference>
<keyword evidence="3 4" id="KW-0687">Ribonucleoprotein</keyword>
<evidence type="ECO:0000256" key="4">
    <source>
        <dbReference type="RuleBase" id="RU000570"/>
    </source>
</evidence>
<sequence length="106" mass="12434">TISRSHNFTISRSHNFTISRSHNFIISQILFIMSLLTQISRTTFLPSRVSFTMSQPLLLFNSFNFIRGMKVRSSVKKFCDGCYTVKRRGRIFVLCKKNKKHKQRQG</sequence>
<reference evidence="6 7" key="1">
    <citation type="submission" date="2016-04" db="EMBL/GenBank/DDBJ databases">
        <title>Genome analyses suggest a sexual origin of heterokaryosis in a supposedly ancient asexual fungus.</title>
        <authorList>
            <person name="Ropars J."/>
            <person name="Sedzielewska K."/>
            <person name="Noel J."/>
            <person name="Charron P."/>
            <person name="Farinelli L."/>
            <person name="Marton T."/>
            <person name="Kruger M."/>
            <person name="Pelin A."/>
            <person name="Brachmann A."/>
            <person name="Corradi N."/>
        </authorList>
    </citation>
    <scope>NUCLEOTIDE SEQUENCE [LARGE SCALE GENOMIC DNA]</scope>
    <source>
        <strain evidence="6 7">A5</strain>
    </source>
</reference>
<protein>
    <recommendedName>
        <fullName evidence="4">Ribosomal protein</fullName>
    </recommendedName>
</protein>
<dbReference type="GO" id="GO:0006412">
    <property type="term" value="P:translation"/>
    <property type="evidence" value="ECO:0007669"/>
    <property type="project" value="InterPro"/>
</dbReference>
<feature type="transmembrane region" description="Helical" evidence="5">
    <location>
        <begin position="21"/>
        <end position="39"/>
    </location>
</feature>
<reference evidence="6 7" key="2">
    <citation type="submission" date="2017-09" db="EMBL/GenBank/DDBJ databases">
        <title>Extensive intraspecific genome diversity in a model arbuscular mycorrhizal fungus.</title>
        <authorList>
            <person name="Chen E.C."/>
            <person name="Morin E."/>
            <person name="Beaudet D."/>
            <person name="Noel J."/>
            <person name="Ndikumana S."/>
            <person name="Charron P."/>
            <person name="St-Onge C."/>
            <person name="Giorgi J."/>
            <person name="Grigoriev I.V."/>
            <person name="Roux C."/>
            <person name="Martin F.M."/>
            <person name="Corradi N."/>
        </authorList>
    </citation>
    <scope>NUCLEOTIDE SEQUENCE [LARGE SCALE GENOMIC DNA]</scope>
    <source>
        <strain evidence="6 7">A5</strain>
    </source>
</reference>
<evidence type="ECO:0000256" key="3">
    <source>
        <dbReference type="ARBA" id="ARBA00023274"/>
    </source>
</evidence>
<dbReference type="InterPro" id="IPR052010">
    <property type="entry name" value="Ribosomal_LSU_bL36"/>
</dbReference>
<evidence type="ECO:0000313" key="6">
    <source>
        <dbReference type="EMBL" id="PKC17789.1"/>
    </source>
</evidence>
<dbReference type="SUPFAM" id="SSF57840">
    <property type="entry name" value="Ribosomal protein L36"/>
    <property type="match status" value="1"/>
</dbReference>
<dbReference type="Proteomes" id="UP000232722">
    <property type="component" value="Unassembled WGS sequence"/>
</dbReference>
<dbReference type="GO" id="GO:0003735">
    <property type="term" value="F:structural constituent of ribosome"/>
    <property type="evidence" value="ECO:0007669"/>
    <property type="project" value="InterPro"/>
</dbReference>
<dbReference type="GO" id="GO:1990904">
    <property type="term" value="C:ribonucleoprotein complex"/>
    <property type="evidence" value="ECO:0007669"/>
    <property type="project" value="UniProtKB-KW"/>
</dbReference>
<dbReference type="EMBL" id="LLXJ01000005">
    <property type="protein sequence ID" value="PKC17789.1"/>
    <property type="molecule type" value="Genomic_DNA"/>
</dbReference>
<dbReference type="GO" id="GO:0005840">
    <property type="term" value="C:ribosome"/>
    <property type="evidence" value="ECO:0007669"/>
    <property type="project" value="UniProtKB-KW"/>
</dbReference>
<organism evidence="6 7">
    <name type="scientific">Rhizophagus irregularis</name>
    <dbReference type="NCBI Taxonomy" id="588596"/>
    <lineage>
        <taxon>Eukaryota</taxon>
        <taxon>Fungi</taxon>
        <taxon>Fungi incertae sedis</taxon>
        <taxon>Mucoromycota</taxon>
        <taxon>Glomeromycotina</taxon>
        <taxon>Glomeromycetes</taxon>
        <taxon>Glomerales</taxon>
        <taxon>Glomeraceae</taxon>
        <taxon>Rhizophagus</taxon>
    </lineage>
</organism>
<comment type="similarity">
    <text evidence="1 4">Belongs to the bacterial ribosomal protein bL36 family.</text>
</comment>
<keyword evidence="5" id="KW-0472">Membrane</keyword>
<evidence type="ECO:0000313" key="7">
    <source>
        <dbReference type="Proteomes" id="UP000232722"/>
    </source>
</evidence>
<keyword evidence="5" id="KW-0812">Transmembrane</keyword>
<proteinExistence type="inferred from homology"/>
<feature type="transmembrane region" description="Helical" evidence="5">
    <location>
        <begin position="45"/>
        <end position="66"/>
    </location>
</feature>
<gene>
    <name evidence="6" type="ORF">RhiirA5_165666</name>
</gene>
<feature type="non-terminal residue" evidence="6">
    <location>
        <position position="1"/>
    </location>
</feature>
<evidence type="ECO:0000256" key="2">
    <source>
        <dbReference type="ARBA" id="ARBA00022980"/>
    </source>
</evidence>